<reference evidence="1" key="1">
    <citation type="submission" date="2024-07" db="EMBL/GenBank/DDBJ databases">
        <title>Complete genome sequence of Verrucomicrobiaceae bacterium NT6N.</title>
        <authorList>
            <person name="Huang C."/>
            <person name="Takami H."/>
            <person name="Hamasaki K."/>
        </authorList>
    </citation>
    <scope>NUCLEOTIDE SEQUENCE</scope>
    <source>
        <strain evidence="1">NT6N</strain>
    </source>
</reference>
<evidence type="ECO:0000313" key="1">
    <source>
        <dbReference type="EMBL" id="BDS05553.1"/>
    </source>
</evidence>
<name>A0AAT9FHU2_9BACT</name>
<gene>
    <name evidence="1" type="ORF">NT6N_05930</name>
</gene>
<dbReference type="EMBL" id="AP026866">
    <property type="protein sequence ID" value="BDS05553.1"/>
    <property type="molecule type" value="Genomic_DNA"/>
</dbReference>
<sequence length="158" mass="17341">MTTPIESSFEKLLVLLVQNDVEFTTVGGIAVCLNGYVRLTEDVDILVAPAKDNILRLIDVLSGFGEGFAAGLTPDDFSDEEGAIRVIEATENCHVDIFTRMQGLYLEDFRDDIQHFETSDGALVPYLGSKSLVRLKSTSLREKDRVDVSVLKGILGSE</sequence>
<dbReference type="InterPro" id="IPR043519">
    <property type="entry name" value="NT_sf"/>
</dbReference>
<protein>
    <recommendedName>
        <fullName evidence="2">Nucleotidyl transferase AbiEii/AbiGii toxin family protein</fullName>
    </recommendedName>
</protein>
<dbReference type="AlphaFoldDB" id="A0AAT9FHU2"/>
<dbReference type="SUPFAM" id="SSF81301">
    <property type="entry name" value="Nucleotidyltransferase"/>
    <property type="match status" value="1"/>
</dbReference>
<organism evidence="1">
    <name type="scientific">Oceaniferula spumae</name>
    <dbReference type="NCBI Taxonomy" id="2979115"/>
    <lineage>
        <taxon>Bacteria</taxon>
        <taxon>Pseudomonadati</taxon>
        <taxon>Verrucomicrobiota</taxon>
        <taxon>Verrucomicrobiia</taxon>
        <taxon>Verrucomicrobiales</taxon>
        <taxon>Verrucomicrobiaceae</taxon>
        <taxon>Oceaniferula</taxon>
    </lineage>
</organism>
<dbReference type="KEGG" id="osu:NT6N_05930"/>
<proteinExistence type="predicted"/>
<dbReference type="Gene3D" id="3.30.460.40">
    <property type="match status" value="1"/>
</dbReference>
<accession>A0AAT9FHU2</accession>
<evidence type="ECO:0008006" key="2">
    <source>
        <dbReference type="Google" id="ProtNLM"/>
    </source>
</evidence>